<protein>
    <recommendedName>
        <fullName evidence="2">PPE domain-containing protein</fullName>
    </recommendedName>
</protein>
<organism evidence="3 4">
    <name type="scientific">Mycobacterium tuberculosis CAS/NITR204</name>
    <dbReference type="NCBI Taxonomy" id="1310114"/>
    <lineage>
        <taxon>Bacteria</taxon>
        <taxon>Bacillati</taxon>
        <taxon>Actinomycetota</taxon>
        <taxon>Actinomycetes</taxon>
        <taxon>Mycobacteriales</taxon>
        <taxon>Mycobacteriaceae</taxon>
        <taxon>Mycobacterium</taxon>
        <taxon>Mycobacterium tuberculosis complex</taxon>
    </lineage>
</organism>
<comment type="similarity">
    <text evidence="1">Belongs to the mycobacterial PPE family.</text>
</comment>
<evidence type="ECO:0000259" key="2">
    <source>
        <dbReference type="Pfam" id="PF00823"/>
    </source>
</evidence>
<dbReference type="AlphaFoldDB" id="R4M9N4"/>
<dbReference type="HOGENOM" id="CLU_000243_10_8_11"/>
<dbReference type="KEGG" id="mtuc:J113_02550"/>
<dbReference type="Pfam" id="PF00823">
    <property type="entry name" value="PPE"/>
    <property type="match status" value="1"/>
</dbReference>
<evidence type="ECO:0000313" key="3">
    <source>
        <dbReference type="EMBL" id="AGL25828.1"/>
    </source>
</evidence>
<name>R4M9N4_MYCTX</name>
<dbReference type="InterPro" id="IPR000030">
    <property type="entry name" value="PPE_dom"/>
</dbReference>
<dbReference type="Proteomes" id="UP000013548">
    <property type="component" value="Chromosome"/>
</dbReference>
<evidence type="ECO:0000256" key="1">
    <source>
        <dbReference type="ARBA" id="ARBA00010652"/>
    </source>
</evidence>
<sequence length="32" mass="3216">MSFAVLPPEINSARLYVGAGLAPMLDAAAVGL</sequence>
<dbReference type="EMBL" id="CP005386">
    <property type="protein sequence ID" value="AGL25828.1"/>
    <property type="molecule type" value="Genomic_DNA"/>
</dbReference>
<accession>R4M9N4</accession>
<dbReference type="BioCyc" id="MTUB1310114:G13A2-374-MONOMER"/>
<dbReference type="SUPFAM" id="SSF140459">
    <property type="entry name" value="PE/PPE dimer-like"/>
    <property type="match status" value="1"/>
</dbReference>
<proteinExistence type="inferred from homology"/>
<evidence type="ECO:0000313" key="4">
    <source>
        <dbReference type="Proteomes" id="UP000013548"/>
    </source>
</evidence>
<dbReference type="Gene3D" id="1.20.1260.20">
    <property type="entry name" value="PPE superfamily"/>
    <property type="match status" value="1"/>
</dbReference>
<reference evidence="3 4" key="1">
    <citation type="journal article" date="2013" name="Genome Announc.">
        <title>Whole-Genome Sequences of Four Clinical Isolates of Mycobacterium tuberculosis from Tamil Nadu, South India.</title>
        <authorList>
            <person name="Narayanan S."/>
            <person name="Deshpande U."/>
        </authorList>
    </citation>
    <scope>NUCLEOTIDE SEQUENCE [LARGE SCALE GENOMIC DNA]</scope>
    <source>
        <strain evidence="3 4">CAS/NITR204</strain>
    </source>
</reference>
<feature type="domain" description="PPE" evidence="2">
    <location>
        <begin position="3"/>
        <end position="29"/>
    </location>
</feature>
<dbReference type="InterPro" id="IPR038332">
    <property type="entry name" value="PPE_sf"/>
</dbReference>
<gene>
    <name evidence="3" type="ORF">J113_02550</name>
</gene>